<dbReference type="AlphaFoldDB" id="A0A8X7MYH0"/>
<sequence>MICTDDFKELILSKWDEGQQDAATSDVDDIASFLAIDLAEPNDWHQFGGDSDVGGEAIASLSAHVDIPLPMRSERIHQLATGHPTPVSSIGTGHHSSKSGASFRI</sequence>
<keyword evidence="3" id="KW-1185">Reference proteome</keyword>
<feature type="region of interest" description="Disordered" evidence="1">
    <location>
        <begin position="82"/>
        <end position="105"/>
    </location>
</feature>
<evidence type="ECO:0000313" key="2">
    <source>
        <dbReference type="EMBL" id="KAE8252549.1"/>
    </source>
</evidence>
<gene>
    <name evidence="2" type="ORF">A4X06_0g2107</name>
</gene>
<dbReference type="EMBL" id="LWDE02000153">
    <property type="protein sequence ID" value="KAE8252549.1"/>
    <property type="molecule type" value="Genomic_DNA"/>
</dbReference>
<proteinExistence type="predicted"/>
<name>A0A8X7MYH0_9BASI</name>
<organism evidence="2 3">
    <name type="scientific">Tilletia controversa</name>
    <name type="common">dwarf bunt fungus</name>
    <dbReference type="NCBI Taxonomy" id="13291"/>
    <lineage>
        <taxon>Eukaryota</taxon>
        <taxon>Fungi</taxon>
        <taxon>Dikarya</taxon>
        <taxon>Basidiomycota</taxon>
        <taxon>Ustilaginomycotina</taxon>
        <taxon>Exobasidiomycetes</taxon>
        <taxon>Tilletiales</taxon>
        <taxon>Tilletiaceae</taxon>
        <taxon>Tilletia</taxon>
    </lineage>
</organism>
<protein>
    <submittedName>
        <fullName evidence="2">Uncharacterized protein</fullName>
    </submittedName>
</protein>
<reference evidence="2" key="1">
    <citation type="submission" date="2016-04" db="EMBL/GenBank/DDBJ databases">
        <authorList>
            <person name="Nguyen H.D."/>
            <person name="Samba Siva P."/>
            <person name="Cullis J."/>
            <person name="Levesque C.A."/>
            <person name="Hambleton S."/>
        </authorList>
    </citation>
    <scope>NUCLEOTIDE SEQUENCE</scope>
    <source>
        <strain evidence="2">DAOMC 236426</strain>
    </source>
</reference>
<reference evidence="2" key="2">
    <citation type="journal article" date="2019" name="IMA Fungus">
        <title>Genome sequencing and comparison of five Tilletia species to identify candidate genes for the detection of regulated species infecting wheat.</title>
        <authorList>
            <person name="Nguyen H.D.T."/>
            <person name="Sultana T."/>
            <person name="Kesanakurti P."/>
            <person name="Hambleton S."/>
        </authorList>
    </citation>
    <scope>NUCLEOTIDE SEQUENCE</scope>
    <source>
        <strain evidence="2">DAOMC 236426</strain>
    </source>
</reference>
<dbReference type="Proteomes" id="UP000077684">
    <property type="component" value="Unassembled WGS sequence"/>
</dbReference>
<comment type="caution">
    <text evidence="2">The sequence shown here is derived from an EMBL/GenBank/DDBJ whole genome shotgun (WGS) entry which is preliminary data.</text>
</comment>
<evidence type="ECO:0000256" key="1">
    <source>
        <dbReference type="SAM" id="MobiDB-lite"/>
    </source>
</evidence>
<accession>A0A8X7MYH0</accession>
<evidence type="ECO:0000313" key="3">
    <source>
        <dbReference type="Proteomes" id="UP000077684"/>
    </source>
</evidence>